<feature type="domain" description="Glycosyltransferase 2-like" evidence="1">
    <location>
        <begin position="14"/>
        <end position="129"/>
    </location>
</feature>
<dbReference type="RefSeq" id="WP_171622986.1">
    <property type="nucleotide sequence ID" value="NZ_JABFOQ010000014.1"/>
</dbReference>
<dbReference type="SUPFAM" id="SSF53448">
    <property type="entry name" value="Nucleotide-diphospho-sugar transferases"/>
    <property type="match status" value="1"/>
</dbReference>
<evidence type="ECO:0000313" key="3">
    <source>
        <dbReference type="Proteomes" id="UP000580344"/>
    </source>
</evidence>
<dbReference type="PANTHER" id="PTHR22916">
    <property type="entry name" value="GLYCOSYLTRANSFERASE"/>
    <property type="match status" value="1"/>
</dbReference>
<evidence type="ECO:0000259" key="1">
    <source>
        <dbReference type="Pfam" id="PF00535"/>
    </source>
</evidence>
<name>A0ABX1WM96_9FLAO</name>
<dbReference type="InterPro" id="IPR029044">
    <property type="entry name" value="Nucleotide-diphossugar_trans"/>
</dbReference>
<dbReference type="Proteomes" id="UP000580344">
    <property type="component" value="Unassembled WGS sequence"/>
</dbReference>
<dbReference type="InterPro" id="IPR001173">
    <property type="entry name" value="Glyco_trans_2-like"/>
</dbReference>
<proteinExistence type="predicted"/>
<keyword evidence="3" id="KW-1185">Reference proteome</keyword>
<organism evidence="2 3">
    <name type="scientific">Empedobacter stercoris</name>
    <dbReference type="NCBI Taxonomy" id="1628248"/>
    <lineage>
        <taxon>Bacteria</taxon>
        <taxon>Pseudomonadati</taxon>
        <taxon>Bacteroidota</taxon>
        <taxon>Flavobacteriia</taxon>
        <taxon>Flavobacteriales</taxon>
        <taxon>Weeksellaceae</taxon>
        <taxon>Empedobacter</taxon>
    </lineage>
</organism>
<dbReference type="EMBL" id="JABFOQ010000014">
    <property type="protein sequence ID" value="NOJ75676.1"/>
    <property type="molecule type" value="Genomic_DNA"/>
</dbReference>
<dbReference type="Pfam" id="PF00535">
    <property type="entry name" value="Glycos_transf_2"/>
    <property type="match status" value="1"/>
</dbReference>
<gene>
    <name evidence="2" type="ORF">HMH06_07515</name>
</gene>
<accession>A0ABX1WM96</accession>
<sequence>MEDQQNNIEVSISCITYNHAPYIRQCLDGFLMQQCNFDFEILIHDDASTDGTQEIIREYQEKYPDIIKPLIQKENQWSKGIRSMNATFNFPRAQGKYIALCEGDDYWTDPLKLQKQVSFLERNKNYAMVFHNALVKNETINENSVFNSIKVGDVTGGEILSKWIVPTASVVFKKDVIEKSKKLPSSRDIIFGDIMLFLAAVECGKVYFISDECWSVYRKHTGGVTFKKKITEKHYLDFISHYKALNKIFAYKYNFLCKRIQLKTNISLLRYYLINKEFLFCFKQIWVVLRGFIDFFKN</sequence>
<dbReference type="PANTHER" id="PTHR22916:SF3">
    <property type="entry name" value="UDP-GLCNAC:BETAGAL BETA-1,3-N-ACETYLGLUCOSAMINYLTRANSFERASE-LIKE PROTEIN 1"/>
    <property type="match status" value="1"/>
</dbReference>
<reference evidence="2 3" key="1">
    <citation type="submission" date="2020-05" db="EMBL/GenBank/DDBJ databases">
        <title>Tigecycline resistant gene in Empedobacter stercoris.</title>
        <authorList>
            <person name="Chen Y."/>
            <person name="Cheng Y."/>
            <person name="Zhou K."/>
        </authorList>
    </citation>
    <scope>NUCLEOTIDE SEQUENCE [LARGE SCALE GENOMIC DNA]</scope>
    <source>
        <strain evidence="2 3">ES202</strain>
    </source>
</reference>
<comment type="caution">
    <text evidence="2">The sequence shown here is derived from an EMBL/GenBank/DDBJ whole genome shotgun (WGS) entry which is preliminary data.</text>
</comment>
<dbReference type="Gene3D" id="3.90.550.10">
    <property type="entry name" value="Spore Coat Polysaccharide Biosynthesis Protein SpsA, Chain A"/>
    <property type="match status" value="1"/>
</dbReference>
<evidence type="ECO:0000313" key="2">
    <source>
        <dbReference type="EMBL" id="NOJ75676.1"/>
    </source>
</evidence>
<protein>
    <submittedName>
        <fullName evidence="2">Glycosyltransferase</fullName>
    </submittedName>
</protein>